<keyword evidence="2" id="KW-1133">Transmembrane helix</keyword>
<feature type="compositionally biased region" description="Polar residues" evidence="1">
    <location>
        <begin position="311"/>
        <end position="325"/>
    </location>
</feature>
<feature type="compositionally biased region" description="Polar residues" evidence="1">
    <location>
        <begin position="388"/>
        <end position="405"/>
    </location>
</feature>
<dbReference type="Proteomes" id="UP000290288">
    <property type="component" value="Unassembled WGS sequence"/>
</dbReference>
<keyword evidence="4" id="KW-1185">Reference proteome</keyword>
<dbReference type="AlphaFoldDB" id="A0A4Q2DHL0"/>
<dbReference type="STRING" id="2316362.A0A4Q2DHL0"/>
<evidence type="ECO:0000313" key="3">
    <source>
        <dbReference type="EMBL" id="RXW19390.1"/>
    </source>
</evidence>
<organism evidence="3 4">
    <name type="scientific">Candolleomyces aberdarensis</name>
    <dbReference type="NCBI Taxonomy" id="2316362"/>
    <lineage>
        <taxon>Eukaryota</taxon>
        <taxon>Fungi</taxon>
        <taxon>Dikarya</taxon>
        <taxon>Basidiomycota</taxon>
        <taxon>Agaricomycotina</taxon>
        <taxon>Agaricomycetes</taxon>
        <taxon>Agaricomycetidae</taxon>
        <taxon>Agaricales</taxon>
        <taxon>Agaricineae</taxon>
        <taxon>Psathyrellaceae</taxon>
        <taxon>Candolleomyces</taxon>
    </lineage>
</organism>
<feature type="compositionally biased region" description="Low complexity" evidence="1">
    <location>
        <begin position="326"/>
        <end position="359"/>
    </location>
</feature>
<reference evidence="3 4" key="1">
    <citation type="submission" date="2019-01" db="EMBL/GenBank/DDBJ databases">
        <title>Draft genome sequence of Psathyrella aberdarensis IHI B618.</title>
        <authorList>
            <person name="Buettner E."/>
            <person name="Kellner H."/>
        </authorList>
    </citation>
    <scope>NUCLEOTIDE SEQUENCE [LARGE SCALE GENOMIC DNA]</scope>
    <source>
        <strain evidence="3 4">IHI B618</strain>
    </source>
</reference>
<evidence type="ECO:0008006" key="5">
    <source>
        <dbReference type="Google" id="ProtNLM"/>
    </source>
</evidence>
<gene>
    <name evidence="3" type="ORF">EST38_g6454</name>
</gene>
<feature type="transmembrane region" description="Helical" evidence="2">
    <location>
        <begin position="182"/>
        <end position="206"/>
    </location>
</feature>
<evidence type="ECO:0000256" key="2">
    <source>
        <dbReference type="SAM" id="Phobius"/>
    </source>
</evidence>
<feature type="region of interest" description="Disordered" evidence="1">
    <location>
        <begin position="236"/>
        <end position="419"/>
    </location>
</feature>
<dbReference type="EMBL" id="SDEE01000204">
    <property type="protein sequence ID" value="RXW19390.1"/>
    <property type="molecule type" value="Genomic_DNA"/>
</dbReference>
<proteinExistence type="predicted"/>
<feature type="compositionally biased region" description="Polar residues" evidence="1">
    <location>
        <begin position="286"/>
        <end position="302"/>
    </location>
</feature>
<evidence type="ECO:0000313" key="4">
    <source>
        <dbReference type="Proteomes" id="UP000290288"/>
    </source>
</evidence>
<dbReference type="OrthoDB" id="3052647at2759"/>
<keyword evidence="2" id="KW-0812">Transmembrane</keyword>
<name>A0A4Q2DHL0_9AGAR</name>
<feature type="compositionally biased region" description="Polar residues" evidence="1">
    <location>
        <begin position="259"/>
        <end position="279"/>
    </location>
</feature>
<protein>
    <recommendedName>
        <fullName evidence="5">Transmembrane protein</fullName>
    </recommendedName>
</protein>
<accession>A0A4Q2DHL0</accession>
<comment type="caution">
    <text evidence="3">The sequence shown here is derived from an EMBL/GenBank/DDBJ whole genome shotgun (WGS) entry which is preliminary data.</text>
</comment>
<dbReference type="Gene3D" id="2.60.120.260">
    <property type="entry name" value="Galactose-binding domain-like"/>
    <property type="match status" value="1"/>
</dbReference>
<sequence length="419" mass="44212">MYCYGKNLLEGNHTLQFNAIVQSETLYVDQLQYQASATADIGNAWTEVRSRDGRIKYSPGWETDDDSVRTWTYASGAWLTFDFNGTGVIWGGYTPGNDAVTTGTGQYMIDGQEPRKNFEIPSRSGSWSNQLYFNVTGLKPGPHRLTVFNAGNDTTTALGFAYMYMKNGSGDTPSSKGPSAKVIGGAVGGSLGAVLLAVLAVLAVIWHRRRKRQREQNASSMGGTTMGKAMSITSASTGIKEQHTPGSPSQGPWGQPSSLLSHQPSIISSNGPHSPSTFVTPLAPYQPNTFVTPPTGPNQPTNFAFPPGPNQPTMFVTPSNPNFQRGPSYGAASSGSQPPASFAAASSGWQPPASFAAPPSGLPPPSSFAAAPSGMQPPASFVGAAAGGSQQNVWPASPESPIQHTQDGKPDEADYNPYR</sequence>
<feature type="compositionally biased region" description="Low complexity" evidence="1">
    <location>
        <begin position="245"/>
        <end position="258"/>
    </location>
</feature>
<evidence type="ECO:0000256" key="1">
    <source>
        <dbReference type="SAM" id="MobiDB-lite"/>
    </source>
</evidence>
<keyword evidence="2" id="KW-0472">Membrane</keyword>